<dbReference type="EMBL" id="JADFTS010000008">
    <property type="protein sequence ID" value="KAF9592315.1"/>
    <property type="molecule type" value="Genomic_DNA"/>
</dbReference>
<evidence type="ECO:0000313" key="3">
    <source>
        <dbReference type="Proteomes" id="UP000631114"/>
    </source>
</evidence>
<dbReference type="PANTHER" id="PTHR33373:SF1">
    <property type="entry name" value="DUF4050 DOMAIN-CONTAINING PROTEIN"/>
    <property type="match status" value="1"/>
</dbReference>
<reference evidence="2 3" key="1">
    <citation type="submission" date="2020-10" db="EMBL/GenBank/DDBJ databases">
        <title>The Coptis chinensis genome and diversification of protoberbering-type alkaloids.</title>
        <authorList>
            <person name="Wang B."/>
            <person name="Shu S."/>
            <person name="Song C."/>
            <person name="Liu Y."/>
        </authorList>
    </citation>
    <scope>NUCLEOTIDE SEQUENCE [LARGE SCALE GENOMIC DNA]</scope>
    <source>
        <strain evidence="2">HL-2020</strain>
        <tissue evidence="2">Leaf</tissue>
    </source>
</reference>
<evidence type="ECO:0000256" key="1">
    <source>
        <dbReference type="SAM" id="Phobius"/>
    </source>
</evidence>
<comment type="caution">
    <text evidence="2">The sequence shown here is derived from an EMBL/GenBank/DDBJ whole genome shotgun (WGS) entry which is preliminary data.</text>
</comment>
<keyword evidence="1" id="KW-0472">Membrane</keyword>
<organism evidence="2 3">
    <name type="scientific">Coptis chinensis</name>
    <dbReference type="NCBI Taxonomy" id="261450"/>
    <lineage>
        <taxon>Eukaryota</taxon>
        <taxon>Viridiplantae</taxon>
        <taxon>Streptophyta</taxon>
        <taxon>Embryophyta</taxon>
        <taxon>Tracheophyta</taxon>
        <taxon>Spermatophyta</taxon>
        <taxon>Magnoliopsida</taxon>
        <taxon>Ranunculales</taxon>
        <taxon>Ranunculaceae</taxon>
        <taxon>Coptidoideae</taxon>
        <taxon>Coptis</taxon>
    </lineage>
</organism>
<accession>A0A835LF21</accession>
<keyword evidence="3" id="KW-1185">Reference proteome</keyword>
<name>A0A835LF21_9MAGN</name>
<dbReference type="AlphaFoldDB" id="A0A835LF21"/>
<dbReference type="Proteomes" id="UP000631114">
    <property type="component" value="Unassembled WGS sequence"/>
</dbReference>
<keyword evidence="1" id="KW-0812">Transmembrane</keyword>
<dbReference type="PANTHER" id="PTHR33373">
    <property type="entry name" value="OS07G0479600 PROTEIN"/>
    <property type="match status" value="1"/>
</dbReference>
<feature type="transmembrane region" description="Helical" evidence="1">
    <location>
        <begin position="176"/>
        <end position="200"/>
    </location>
</feature>
<sequence>MFEGFISPKDNFTAILALVLKKEKIIRVKVGILENGAVVWVGLSNLMSIGIKYIKQKRGSLIVMTTKVYIDNRGCLGCCTKATPVITVDELSKGLKIQAWTMKKGSISEDFWSTSTCEMNTSAIQSQISVSSINTSNQTLEAHCGLGSTSNPPEFVNHVFLQFLAMGTRVIGMFPLRLGCGQILIGFLVIALALALTHIVRPDRTLALVPVQTEETCFSSISLYASELIELKPTNRKLLEVKKAFGDNPSAMEICF</sequence>
<keyword evidence="1" id="KW-1133">Transmembrane helix</keyword>
<protein>
    <submittedName>
        <fullName evidence="2">Uncharacterized protein</fullName>
    </submittedName>
</protein>
<proteinExistence type="predicted"/>
<evidence type="ECO:0000313" key="2">
    <source>
        <dbReference type="EMBL" id="KAF9592315.1"/>
    </source>
</evidence>
<gene>
    <name evidence="2" type="ORF">IFM89_014223</name>
</gene>